<dbReference type="AlphaFoldDB" id="T0ZZB9"/>
<dbReference type="EMBL" id="AUZX01009966">
    <property type="protein sequence ID" value="EQD49958.1"/>
    <property type="molecule type" value="Genomic_DNA"/>
</dbReference>
<organism evidence="1">
    <name type="scientific">mine drainage metagenome</name>
    <dbReference type="NCBI Taxonomy" id="410659"/>
    <lineage>
        <taxon>unclassified sequences</taxon>
        <taxon>metagenomes</taxon>
        <taxon>ecological metagenomes</taxon>
    </lineage>
</organism>
<accession>T0ZZB9</accession>
<name>T0ZZB9_9ZZZZ</name>
<reference evidence="1" key="2">
    <citation type="journal article" date="2014" name="ISME J.">
        <title>Microbial stratification in low pH oxic and suboxic macroscopic growths along an acid mine drainage.</title>
        <authorList>
            <person name="Mendez-Garcia C."/>
            <person name="Mesa V."/>
            <person name="Sprenger R.R."/>
            <person name="Richter M."/>
            <person name="Diez M.S."/>
            <person name="Solano J."/>
            <person name="Bargiela R."/>
            <person name="Golyshina O.V."/>
            <person name="Manteca A."/>
            <person name="Ramos J.L."/>
            <person name="Gallego J.R."/>
            <person name="Llorente I."/>
            <person name="Martins Dos Santos V.A."/>
            <person name="Jensen O.N."/>
            <person name="Pelaez A.I."/>
            <person name="Sanchez J."/>
            <person name="Ferrer M."/>
        </authorList>
    </citation>
    <scope>NUCLEOTIDE SEQUENCE</scope>
</reference>
<feature type="non-terminal residue" evidence="1">
    <location>
        <position position="1"/>
    </location>
</feature>
<comment type="caution">
    <text evidence="1">The sequence shown here is derived from an EMBL/GenBank/DDBJ whole genome shotgun (WGS) entry which is preliminary data.</text>
</comment>
<protein>
    <submittedName>
        <fullName evidence="1">Uncharacterized protein</fullName>
    </submittedName>
</protein>
<sequence length="294" mass="33291">AVAASRKSQSSGTLDSRISATYANATCRPDTEASDQPSPEDRLPAKGMLVHAEYTLHGHFMALRRLLQATEKVRFFLDQDSGIRGACLGAFADRILEERCEAFYVSIAKDLTIDEKRHRLNDAKARFDAEAKKLSGLTKSAVKLALLKERIAQAKTIGPWKDRWVFDPLPTISEPEKALCHLTDFGQYAADPDHLAWLYAKASLHAVDTFFNRLRRRFSMLERPILSAANRRRVWYGYAPYRPEQIGKLLTIARACHNYVWTADRKKGVKPETPAMRLGLARAPLELSDIIYFR</sequence>
<gene>
    <name evidence="1" type="ORF">B1A_13609</name>
</gene>
<reference evidence="1" key="1">
    <citation type="submission" date="2013-08" db="EMBL/GenBank/DDBJ databases">
        <authorList>
            <person name="Mendez C."/>
            <person name="Richter M."/>
            <person name="Ferrer M."/>
            <person name="Sanchez J."/>
        </authorList>
    </citation>
    <scope>NUCLEOTIDE SEQUENCE</scope>
</reference>
<evidence type="ECO:0000313" key="1">
    <source>
        <dbReference type="EMBL" id="EQD49958.1"/>
    </source>
</evidence>
<proteinExistence type="predicted"/>